<evidence type="ECO:0000313" key="12">
    <source>
        <dbReference type="Proteomes" id="UP000235616"/>
    </source>
</evidence>
<keyword evidence="7 9" id="KW-0472">Membrane</keyword>
<name>A0A2N7W1M1_9BURK</name>
<evidence type="ECO:0000256" key="8">
    <source>
        <dbReference type="ARBA" id="ARBA00023306"/>
    </source>
</evidence>
<comment type="subcellular location">
    <subcellularLocation>
        <location evidence="9">Cell inner membrane</location>
        <topology evidence="9">Single-pass type II membrane protein</topology>
    </subcellularLocation>
    <subcellularLocation>
        <location evidence="1">Membrane</location>
    </subcellularLocation>
    <text evidence="9">Localizes to the division septum.</text>
</comment>
<dbReference type="InterPro" id="IPR026579">
    <property type="entry name" value="FtsQ"/>
</dbReference>
<dbReference type="GO" id="GO:0090529">
    <property type="term" value="P:cell septum assembly"/>
    <property type="evidence" value="ECO:0007669"/>
    <property type="project" value="InterPro"/>
</dbReference>
<sequence length="253" mass="28047">MWNNVRQLNLAANALYALWALVLLAAGAYWLMQRPAFTLHTIAIGGDTEHINAPTVRAGVVGHLKGNFFTVDLDNARAAFEQMPWVRRASVRRVWPNALAVTLEEYKPLATWGSDQLVSVDGELFTANQGELDEDLPAFDGPNGTEKEVVARYFDFKKWLAPLGATPEEVTLSPRYAWTVKLSNGTQIEYGRERNPQTLAERSHRLSAAWSAVTARWGNDIEYADLRYPNGFAIRAAGMRFIGNATAGKPAAK</sequence>
<dbReference type="AlphaFoldDB" id="A0A2N7W1M1"/>
<evidence type="ECO:0000256" key="6">
    <source>
        <dbReference type="ARBA" id="ARBA00022989"/>
    </source>
</evidence>
<dbReference type="EMBL" id="PNYA01000002">
    <property type="protein sequence ID" value="PMS23282.1"/>
    <property type="molecule type" value="Genomic_DNA"/>
</dbReference>
<dbReference type="Pfam" id="PF03799">
    <property type="entry name" value="FtsQ_DivIB_C"/>
    <property type="match status" value="1"/>
</dbReference>
<feature type="domain" description="POTRA" evidence="10">
    <location>
        <begin position="37"/>
        <end position="106"/>
    </location>
</feature>
<reference evidence="11 12" key="1">
    <citation type="submission" date="2018-01" db="EMBL/GenBank/DDBJ databases">
        <title>Whole genome analyses suggest that Burkholderia sensu lato contains two further novel genera in the rhizoxinica-symbiotica group Mycetohabitans gen. nov., and Trinickia gen. nov.: implications for the evolution of diazotrophy and nodulation in the Burkholderiaceae.</title>
        <authorList>
            <person name="Estrada-de los Santos P."/>
            <person name="Palmer M."/>
            <person name="Chavez-Ramirez B."/>
            <person name="Beukes C."/>
            <person name="Steenkamp E.T."/>
            <person name="Hirsch A.M."/>
            <person name="Manyaka P."/>
            <person name="Maluk M."/>
            <person name="Lafos M."/>
            <person name="Crook M."/>
            <person name="Gross E."/>
            <person name="Simon M.F."/>
            <person name="Bueno dos Reis Junior F."/>
            <person name="Poole P.S."/>
            <person name="Venter S.N."/>
            <person name="James E.K."/>
        </authorList>
    </citation>
    <scope>NUCLEOTIDE SEQUENCE [LARGE SCALE GENOMIC DNA]</scope>
    <source>
        <strain evidence="11 12">GIMN1.004</strain>
    </source>
</reference>
<dbReference type="GO" id="GO:0005886">
    <property type="term" value="C:plasma membrane"/>
    <property type="evidence" value="ECO:0007669"/>
    <property type="project" value="UniProtKB-SubCell"/>
</dbReference>
<proteinExistence type="inferred from homology"/>
<organism evidence="11 12">
    <name type="scientific">Trinickia dabaoshanensis</name>
    <dbReference type="NCBI Taxonomy" id="564714"/>
    <lineage>
        <taxon>Bacteria</taxon>
        <taxon>Pseudomonadati</taxon>
        <taxon>Pseudomonadota</taxon>
        <taxon>Betaproteobacteria</taxon>
        <taxon>Burkholderiales</taxon>
        <taxon>Burkholderiaceae</taxon>
        <taxon>Trinickia</taxon>
    </lineage>
</organism>
<dbReference type="Pfam" id="PF08478">
    <property type="entry name" value="POTRA_1"/>
    <property type="match status" value="1"/>
</dbReference>
<keyword evidence="2 9" id="KW-1003">Cell membrane</keyword>
<dbReference type="Proteomes" id="UP000235616">
    <property type="component" value="Unassembled WGS sequence"/>
</dbReference>
<evidence type="ECO:0000256" key="4">
    <source>
        <dbReference type="ARBA" id="ARBA00022618"/>
    </source>
</evidence>
<dbReference type="InterPro" id="IPR013685">
    <property type="entry name" value="POTRA_FtsQ_type"/>
</dbReference>
<dbReference type="Gene3D" id="3.10.20.310">
    <property type="entry name" value="membrane protein fhac"/>
    <property type="match status" value="1"/>
</dbReference>
<keyword evidence="6 9" id="KW-1133">Transmembrane helix</keyword>
<dbReference type="PANTHER" id="PTHR35851:SF1">
    <property type="entry name" value="CELL DIVISION PROTEIN FTSQ"/>
    <property type="match status" value="1"/>
</dbReference>
<evidence type="ECO:0000256" key="9">
    <source>
        <dbReference type="HAMAP-Rule" id="MF_00911"/>
    </source>
</evidence>
<dbReference type="GO" id="GO:0032153">
    <property type="term" value="C:cell division site"/>
    <property type="evidence" value="ECO:0007669"/>
    <property type="project" value="UniProtKB-UniRule"/>
</dbReference>
<keyword evidence="3 9" id="KW-0997">Cell inner membrane</keyword>
<keyword evidence="4 9" id="KW-0132">Cell division</keyword>
<dbReference type="Gene3D" id="3.40.50.11690">
    <property type="entry name" value="Cell division protein FtsQ/DivIB"/>
    <property type="match status" value="1"/>
</dbReference>
<dbReference type="InterPro" id="IPR045335">
    <property type="entry name" value="FtsQ_C_sf"/>
</dbReference>
<dbReference type="HAMAP" id="MF_00911">
    <property type="entry name" value="FtsQ_subfam"/>
    <property type="match status" value="1"/>
</dbReference>
<dbReference type="InterPro" id="IPR005548">
    <property type="entry name" value="Cell_div_FtsQ/DivIB_C"/>
</dbReference>
<comment type="caution">
    <text evidence="11">The sequence shown here is derived from an EMBL/GenBank/DDBJ whole genome shotgun (WGS) entry which is preliminary data.</text>
</comment>
<evidence type="ECO:0000256" key="5">
    <source>
        <dbReference type="ARBA" id="ARBA00022692"/>
    </source>
</evidence>
<evidence type="ECO:0000256" key="2">
    <source>
        <dbReference type="ARBA" id="ARBA00022475"/>
    </source>
</evidence>
<accession>A0A2N7W1M1</accession>
<evidence type="ECO:0000259" key="10">
    <source>
        <dbReference type="PROSITE" id="PS51779"/>
    </source>
</evidence>
<dbReference type="InterPro" id="IPR034746">
    <property type="entry name" value="POTRA"/>
</dbReference>
<dbReference type="PANTHER" id="PTHR35851">
    <property type="entry name" value="CELL DIVISION PROTEIN FTSQ"/>
    <property type="match status" value="1"/>
</dbReference>
<dbReference type="OrthoDB" id="9790370at2"/>
<comment type="function">
    <text evidence="9">Essential cell division protein. May link together the upstream cell division proteins, which are predominantly cytoplasmic, with the downstream cell division proteins, which are predominantly periplasmic. May control correct divisome assembly.</text>
</comment>
<dbReference type="RefSeq" id="WP_102643970.1">
    <property type="nucleotide sequence ID" value="NZ_PNYA01000002.1"/>
</dbReference>
<keyword evidence="8 9" id="KW-0131">Cell cycle</keyword>
<evidence type="ECO:0000256" key="7">
    <source>
        <dbReference type="ARBA" id="ARBA00023136"/>
    </source>
</evidence>
<protein>
    <recommendedName>
        <fullName evidence="9">Cell division protein FtsQ</fullName>
    </recommendedName>
</protein>
<evidence type="ECO:0000256" key="1">
    <source>
        <dbReference type="ARBA" id="ARBA00004370"/>
    </source>
</evidence>
<dbReference type="GO" id="GO:0043093">
    <property type="term" value="P:FtsZ-dependent cytokinesis"/>
    <property type="evidence" value="ECO:0007669"/>
    <property type="project" value="UniProtKB-UniRule"/>
</dbReference>
<evidence type="ECO:0000313" key="11">
    <source>
        <dbReference type="EMBL" id="PMS23282.1"/>
    </source>
</evidence>
<gene>
    <name evidence="9" type="primary">ftsQ</name>
    <name evidence="11" type="ORF">C0Z18_03560</name>
</gene>
<feature type="transmembrane region" description="Helical" evidence="9">
    <location>
        <begin position="12"/>
        <end position="32"/>
    </location>
</feature>
<evidence type="ECO:0000256" key="3">
    <source>
        <dbReference type="ARBA" id="ARBA00022519"/>
    </source>
</evidence>
<comment type="similarity">
    <text evidence="9">Belongs to the FtsQ/DivIB family. FtsQ subfamily.</text>
</comment>
<dbReference type="PROSITE" id="PS51779">
    <property type="entry name" value="POTRA"/>
    <property type="match status" value="1"/>
</dbReference>
<keyword evidence="12" id="KW-1185">Reference proteome</keyword>
<comment type="subunit">
    <text evidence="9">Part of a complex composed of FtsB, FtsL and FtsQ.</text>
</comment>
<keyword evidence="5 9" id="KW-0812">Transmembrane</keyword>